<accession>A0A7Y0LDY9</accession>
<evidence type="ECO:0000313" key="1">
    <source>
        <dbReference type="EMBL" id="NMP32788.1"/>
    </source>
</evidence>
<organism evidence="1 2">
    <name type="scientific">Thalassotalea algicola</name>
    <dbReference type="NCBI Taxonomy" id="2716224"/>
    <lineage>
        <taxon>Bacteria</taxon>
        <taxon>Pseudomonadati</taxon>
        <taxon>Pseudomonadota</taxon>
        <taxon>Gammaproteobacteria</taxon>
        <taxon>Alteromonadales</taxon>
        <taxon>Colwelliaceae</taxon>
        <taxon>Thalassotalea</taxon>
    </lineage>
</organism>
<dbReference type="EMBL" id="JABBXH010000004">
    <property type="protein sequence ID" value="NMP32788.1"/>
    <property type="molecule type" value="Genomic_DNA"/>
</dbReference>
<comment type="caution">
    <text evidence="1">The sequence shown here is derived from an EMBL/GenBank/DDBJ whole genome shotgun (WGS) entry which is preliminary data.</text>
</comment>
<name>A0A7Y0LDY9_9GAMM</name>
<evidence type="ECO:0000313" key="2">
    <source>
        <dbReference type="Proteomes" id="UP000568664"/>
    </source>
</evidence>
<proteinExistence type="predicted"/>
<protein>
    <recommendedName>
        <fullName evidence="3">CopL family metal-binding regulatory protein</fullName>
    </recommendedName>
</protein>
<keyword evidence="2" id="KW-1185">Reference proteome</keyword>
<dbReference type="Proteomes" id="UP000568664">
    <property type="component" value="Unassembled WGS sequence"/>
</dbReference>
<dbReference type="RefSeq" id="WP_169076087.1">
    <property type="nucleotide sequence ID" value="NZ_JABBXH010000004.1"/>
</dbReference>
<reference evidence="1 2" key="1">
    <citation type="submission" date="2020-04" db="EMBL/GenBank/DDBJ databases">
        <title>Thalassotalea sp. M1531, isolated from the surface of marine red alga.</title>
        <authorList>
            <person name="Pang L."/>
            <person name="Lu D.-C."/>
        </authorList>
    </citation>
    <scope>NUCLEOTIDE SEQUENCE [LARGE SCALE GENOMIC DNA]</scope>
    <source>
        <strain evidence="1 2">M1531</strain>
    </source>
</reference>
<gene>
    <name evidence="1" type="ORF">HII17_14625</name>
</gene>
<dbReference type="AlphaFoldDB" id="A0A7Y0LDY9"/>
<sequence>MQRPLSKLLLMITMLIAFVGQTMAYHFMASYDSSLEQHIEIPQKTIINDNSSANPSESIDDCCEVECCESDCICPANACASIAYLDSRLLLSDIMVLSEPLLSLATKDTYFIASPFYRPPIFTS</sequence>
<evidence type="ECO:0008006" key="3">
    <source>
        <dbReference type="Google" id="ProtNLM"/>
    </source>
</evidence>